<feature type="compositionally biased region" description="Polar residues" evidence="1">
    <location>
        <begin position="316"/>
        <end position="330"/>
    </location>
</feature>
<feature type="compositionally biased region" description="Basic and acidic residues" evidence="1">
    <location>
        <begin position="1366"/>
        <end position="1407"/>
    </location>
</feature>
<feature type="compositionally biased region" description="Polar residues" evidence="1">
    <location>
        <begin position="180"/>
        <end position="190"/>
    </location>
</feature>
<feature type="compositionally biased region" description="Basic and acidic residues" evidence="1">
    <location>
        <begin position="721"/>
        <end position="809"/>
    </location>
</feature>
<feature type="compositionally biased region" description="Basic and acidic residues" evidence="1">
    <location>
        <begin position="436"/>
        <end position="455"/>
    </location>
</feature>
<dbReference type="GO" id="GO:0035082">
    <property type="term" value="P:axoneme assembly"/>
    <property type="evidence" value="ECO:0007669"/>
    <property type="project" value="TreeGrafter"/>
</dbReference>
<feature type="compositionally biased region" description="Basic and acidic residues" evidence="1">
    <location>
        <begin position="956"/>
        <end position="968"/>
    </location>
</feature>
<feature type="region of interest" description="Disordered" evidence="1">
    <location>
        <begin position="1"/>
        <end position="23"/>
    </location>
</feature>
<feature type="region of interest" description="Disordered" evidence="1">
    <location>
        <begin position="945"/>
        <end position="1104"/>
    </location>
</feature>
<feature type="compositionally biased region" description="Polar residues" evidence="1">
    <location>
        <begin position="492"/>
        <end position="515"/>
    </location>
</feature>
<evidence type="ECO:0000313" key="2">
    <source>
        <dbReference type="EMBL" id="CAG2208524.1"/>
    </source>
</evidence>
<feature type="compositionally biased region" description="Low complexity" evidence="1">
    <location>
        <begin position="632"/>
        <end position="643"/>
    </location>
</feature>
<feature type="compositionally biased region" description="Polar residues" evidence="1">
    <location>
        <begin position="463"/>
        <end position="481"/>
    </location>
</feature>
<feature type="compositionally biased region" description="Polar residues" evidence="1">
    <location>
        <begin position="347"/>
        <end position="370"/>
    </location>
</feature>
<reference evidence="2" key="1">
    <citation type="submission" date="2021-03" db="EMBL/GenBank/DDBJ databases">
        <authorList>
            <person name="Bekaert M."/>
        </authorList>
    </citation>
    <scope>NUCLEOTIDE SEQUENCE</scope>
</reference>
<name>A0A8S3RGN0_MYTED</name>
<feature type="compositionally biased region" description="Polar residues" evidence="1">
    <location>
        <begin position="1186"/>
        <end position="1215"/>
    </location>
</feature>
<feature type="region of interest" description="Disordered" evidence="1">
    <location>
        <begin position="436"/>
        <end position="520"/>
    </location>
</feature>
<feature type="region of interest" description="Disordered" evidence="1">
    <location>
        <begin position="1126"/>
        <end position="1215"/>
    </location>
</feature>
<feature type="compositionally biased region" description="Basic and acidic residues" evidence="1">
    <location>
        <begin position="902"/>
        <end position="914"/>
    </location>
</feature>
<protein>
    <submittedName>
        <fullName evidence="2">Uncharacterized protein</fullName>
    </submittedName>
</protein>
<feature type="compositionally biased region" description="Polar residues" evidence="1">
    <location>
        <begin position="1463"/>
        <end position="1476"/>
    </location>
</feature>
<dbReference type="PANTHER" id="PTHR14726">
    <property type="entry name" value="JHY PROTEIN HOMOLOG"/>
    <property type="match status" value="1"/>
</dbReference>
<feature type="compositionally biased region" description="Polar residues" evidence="1">
    <location>
        <begin position="51"/>
        <end position="75"/>
    </location>
</feature>
<feature type="region of interest" description="Disordered" evidence="1">
    <location>
        <begin position="39"/>
        <end position="394"/>
    </location>
</feature>
<feature type="region of interest" description="Disordered" evidence="1">
    <location>
        <begin position="881"/>
        <end position="921"/>
    </location>
</feature>
<comment type="caution">
    <text evidence="2">The sequence shown here is derived from an EMBL/GenBank/DDBJ whole genome shotgun (WGS) entry which is preliminary data.</text>
</comment>
<evidence type="ECO:0000313" key="3">
    <source>
        <dbReference type="Proteomes" id="UP000683360"/>
    </source>
</evidence>
<evidence type="ECO:0000256" key="1">
    <source>
        <dbReference type="SAM" id="MobiDB-lite"/>
    </source>
</evidence>
<feature type="compositionally biased region" description="Basic and acidic residues" evidence="1">
    <location>
        <begin position="1418"/>
        <end position="1429"/>
    </location>
</feature>
<feature type="compositionally biased region" description="Basic and acidic residues" evidence="1">
    <location>
        <begin position="1157"/>
        <end position="1167"/>
    </location>
</feature>
<feature type="compositionally biased region" description="Basic and acidic residues" evidence="1">
    <location>
        <begin position="76"/>
        <end position="109"/>
    </location>
</feature>
<feature type="compositionally biased region" description="Basic and acidic residues" evidence="1">
    <location>
        <begin position="1479"/>
        <end position="1494"/>
    </location>
</feature>
<feature type="compositionally biased region" description="Basic and acidic residues" evidence="1">
    <location>
        <begin position="136"/>
        <end position="154"/>
    </location>
</feature>
<feature type="compositionally biased region" description="Basic and acidic residues" evidence="1">
    <location>
        <begin position="645"/>
        <end position="665"/>
    </location>
</feature>
<feature type="region of interest" description="Disordered" evidence="1">
    <location>
        <begin position="1366"/>
        <end position="1445"/>
    </location>
</feature>
<sequence length="1509" mass="172257">MSGTSRVSARSTASGRIKTENPALVKLLTSDSLTDTRFVAAEHTSPVHTPHASTNVKSNSTATPENSVKNRPNSRFSEKGDKENRPDSRYSEKNNSEQAKTDNRPESRYSLKNSPVKLDIDNRADSRFSQTSNSEKQPDSRYSAKSDKVEKQKENSNNSSWGNVEESLTFDVDNIKSPDFDQTSPKSNSPTKKEVENILNTDSENNLEIQNTDRLPSSESIKPQENISGKNTPSKIDYLKIDRVESPLFEKSPSREQNKTPSGVSYSSSRLKNISTSSSQQHPFLEARSVSELPFAQGGEGIEADSLDVDSGLVPDTTSYLQSAPDSGRQTYRVPSPVTKHVPVITSAESSRFRANSRTSQRTASVTSATGVPAPQFDRNESVVSDNGIPPPSNINYDLASNDIEDVNQDNLSETKKFDQRKSAVSFKEPVISDYHSHTEGRGTEDWDTPRERVPTPHPATPQKFQDSLDFNSGRTSNLSPDHTHQFESDIPSVSLSQTIRSGSARADQNNSAKSGSGRAVKKIYIDSPTFTREEEDEFRFVESRIDDMNEDLEDQVRRIEEQGNRYKQEREAMNEEAARLRAEIQATEGYSNSYNSRNTSDRYGQSDQMDSRSYGRSQDQDSGYRQERNQNGYSNNSNGYGNVRDSRDVHNARNDNRYEDRNVDDQEGYSRNPGGYSQEPEGYSRNQGGYAQNQTGYARNQGGQGRESEGYSQNQGGYARDQDRHSREQDGYSQEQERNSRRQNDQYSRRQDDQYDRQQDDQYSRRQDDQQSRRQDDQYSRRPNDQESQRPDDQYSRRQDDQYYDRRGASPSRYRNGDERGDDDLQRETEYQEDLRHRLENNQIHDSEVVIPRIPLDEQYRDSLDENGYNDQRNFARDSLDQEGYGNWGNPPPNPFGQGRGENEKYLSQREEKPEYEEDMDTARMELLHPKEPRVDYVEENKFTYGLPPSKSYKTLKEKEKEAESKLSDIFIHPKKQGKKHKRTIPLPNEEKRPPLTELRGNADQGAEGVWAKRSAQLAKHKDGKTTTSGSVKKSRGLQKYPSDGHLQTTSQGQIQQGQGRMYGTPTRNQYLEPLGYKPQVSREEPTQSPVYRDTGSYKKPIELKPIKTEIMTDDGQKISVDINLKVLSPTFQRRVKSHPDDAPGSEPPFNVQAEVRQKQTGDRRAVGVQYQPSNRGGGGDQTESRYQSPPSDNHSHQSPISQGSRQYPADNQYNRQYQFSTGYMGYWDQPPPQQPLQTEAYRGNDYDGIDEEALLKQEEALMAELNLSPNPYAKIPPIPIRDELTVPVIVEKGGYASMYQENKQKDQNQEPWYQVYTVRDFKKMQKEVRLNRGTLGPDLDNETYKDKLEKRHKQFEYARMVMEKNKHDLHDKKPTNKYPRKDPQVEESEKSKRKAEKIPADKLKDPYFITSKNLKKAQENSTRKALDYAKNVPRPAVKARPTQYNSYEVASQLSPIVKAGSTGSKSPTHSTQNVDVVDLKKLQQRHEQEKKNIAMMRSNMESVPQKA</sequence>
<feature type="compositionally biased region" description="Basic residues" evidence="1">
    <location>
        <begin position="974"/>
        <end position="985"/>
    </location>
</feature>
<feature type="region of interest" description="Disordered" evidence="1">
    <location>
        <begin position="1460"/>
        <end position="1509"/>
    </location>
</feature>
<feature type="compositionally biased region" description="Basic and acidic residues" evidence="1">
    <location>
        <begin position="816"/>
        <end position="826"/>
    </location>
</feature>
<dbReference type="EMBL" id="CAJPWZ010001112">
    <property type="protein sequence ID" value="CAG2208524.1"/>
    <property type="molecule type" value="Genomic_DNA"/>
</dbReference>
<dbReference type="OrthoDB" id="10057281at2759"/>
<accession>A0A8S3RGN0</accession>
<keyword evidence="3" id="KW-1185">Reference proteome</keyword>
<feature type="compositionally biased region" description="Polar residues" evidence="1">
    <location>
        <begin position="259"/>
        <end position="282"/>
    </location>
</feature>
<organism evidence="2 3">
    <name type="scientific">Mytilus edulis</name>
    <name type="common">Blue mussel</name>
    <dbReference type="NCBI Taxonomy" id="6550"/>
    <lineage>
        <taxon>Eukaryota</taxon>
        <taxon>Metazoa</taxon>
        <taxon>Spiralia</taxon>
        <taxon>Lophotrochozoa</taxon>
        <taxon>Mollusca</taxon>
        <taxon>Bivalvia</taxon>
        <taxon>Autobranchia</taxon>
        <taxon>Pteriomorphia</taxon>
        <taxon>Mytilida</taxon>
        <taxon>Mytiloidea</taxon>
        <taxon>Mytilidae</taxon>
        <taxon>Mytilinae</taxon>
        <taxon>Mytilus</taxon>
    </lineage>
</organism>
<dbReference type="Proteomes" id="UP000683360">
    <property type="component" value="Unassembled WGS sequence"/>
</dbReference>
<feature type="compositionally biased region" description="Polar residues" evidence="1">
    <location>
        <begin position="1"/>
        <end position="14"/>
    </location>
</feature>
<gene>
    <name evidence="2" type="ORF">MEDL_22708</name>
</gene>
<dbReference type="InterPro" id="IPR027968">
    <property type="entry name" value="JHY"/>
</dbReference>
<feature type="compositionally biased region" description="Polar residues" evidence="1">
    <location>
        <begin position="685"/>
        <end position="699"/>
    </location>
</feature>
<dbReference type="Pfam" id="PF15261">
    <property type="entry name" value="JHY"/>
    <property type="match status" value="1"/>
</dbReference>
<feature type="compositionally biased region" description="Polar residues" evidence="1">
    <location>
        <begin position="590"/>
        <end position="609"/>
    </location>
</feature>
<feature type="region of interest" description="Disordered" evidence="1">
    <location>
        <begin position="590"/>
        <end position="826"/>
    </location>
</feature>
<feature type="compositionally biased region" description="Basic and acidic residues" evidence="1">
    <location>
        <begin position="619"/>
        <end position="629"/>
    </location>
</feature>
<feature type="compositionally biased region" description="Polar residues" evidence="1">
    <location>
        <begin position="198"/>
        <end position="234"/>
    </location>
</feature>
<dbReference type="PANTHER" id="PTHR14726:SF1">
    <property type="entry name" value="JHY PROTEIN HOMOLOG"/>
    <property type="match status" value="1"/>
</dbReference>
<proteinExistence type="predicted"/>